<dbReference type="InterPro" id="IPR039697">
    <property type="entry name" value="Alcohol_dehydrogenase_Fe"/>
</dbReference>
<gene>
    <name evidence="2" type="ORF">HMPREF9429_00696</name>
</gene>
<keyword evidence="2" id="KW-0560">Oxidoreductase</keyword>
<name>E2ZB70_9FIRM</name>
<organism evidence="2 3">
    <name type="scientific">Megasphaera micronuciformis F0359</name>
    <dbReference type="NCBI Taxonomy" id="706434"/>
    <lineage>
        <taxon>Bacteria</taxon>
        <taxon>Bacillati</taxon>
        <taxon>Bacillota</taxon>
        <taxon>Negativicutes</taxon>
        <taxon>Veillonellales</taxon>
        <taxon>Veillonellaceae</taxon>
        <taxon>Megasphaera</taxon>
    </lineage>
</organism>
<keyword evidence="3" id="KW-1185">Reference proteome</keyword>
<proteinExistence type="predicted"/>
<dbReference type="HOGENOM" id="CLU_1238972_0_0_9"/>
<dbReference type="STRING" id="706434.HMPREF9429_00696"/>
<dbReference type="Gene3D" id="1.20.1090.10">
    <property type="entry name" value="Dehydroquinate synthase-like - alpha domain"/>
    <property type="match status" value="1"/>
</dbReference>
<dbReference type="EMBL" id="AECS01000018">
    <property type="protein sequence ID" value="EFQ04490.1"/>
    <property type="molecule type" value="Genomic_DNA"/>
</dbReference>
<dbReference type="Proteomes" id="UP000003195">
    <property type="component" value="Unassembled WGS sequence"/>
</dbReference>
<dbReference type="OrthoDB" id="9804734at2"/>
<dbReference type="SUPFAM" id="SSF56796">
    <property type="entry name" value="Dehydroquinate synthase-like"/>
    <property type="match status" value="1"/>
</dbReference>
<protein>
    <submittedName>
        <fullName evidence="2">Alcohol dehydrogenase, iron-dependent</fullName>
        <ecNumber evidence="2">1.1.1.1</ecNumber>
    </submittedName>
</protein>
<feature type="domain" description="Fe-containing alcohol dehydrogenase-like C-terminal" evidence="1">
    <location>
        <begin position="29"/>
        <end position="223"/>
    </location>
</feature>
<dbReference type="PANTHER" id="PTHR11496:SF102">
    <property type="entry name" value="ALCOHOL DEHYDROGENASE 4"/>
    <property type="match status" value="1"/>
</dbReference>
<dbReference type="RefSeq" id="WP_006941597.1">
    <property type="nucleotide sequence ID" value="NZ_GL538191.1"/>
</dbReference>
<evidence type="ECO:0000313" key="3">
    <source>
        <dbReference type="Proteomes" id="UP000003195"/>
    </source>
</evidence>
<dbReference type="PANTHER" id="PTHR11496">
    <property type="entry name" value="ALCOHOL DEHYDROGENASE"/>
    <property type="match status" value="1"/>
</dbReference>
<sequence>MYYRQALFQTKECLFFNSTYVNKPFKVFATSSVDALVHAVESALSPAATETTKLFSYKAMEMILCAYRYIREHGKDAREPLYGDLLTAALYAGIAFGTVGCAAVHAMSYPLGVTCHVAHGESNYAVFTNVLKAYEQRRDGGELSVFKAFAARILGVSEKDVLTELARLIDVILPKKRLREYGVTEDMIPAFAHSVETEQKRLTAHNFVTLTEADYREIYKDAF</sequence>
<dbReference type="Pfam" id="PF25137">
    <property type="entry name" value="ADH_Fe_C"/>
    <property type="match status" value="1"/>
</dbReference>
<evidence type="ECO:0000259" key="1">
    <source>
        <dbReference type="Pfam" id="PF25137"/>
    </source>
</evidence>
<evidence type="ECO:0000313" key="2">
    <source>
        <dbReference type="EMBL" id="EFQ04490.1"/>
    </source>
</evidence>
<dbReference type="EC" id="1.1.1.1" evidence="2"/>
<comment type="caution">
    <text evidence="2">The sequence shown here is derived from an EMBL/GenBank/DDBJ whole genome shotgun (WGS) entry which is preliminary data.</text>
</comment>
<dbReference type="eggNOG" id="COG1454">
    <property type="taxonomic scope" value="Bacteria"/>
</dbReference>
<accession>E2ZB70</accession>
<dbReference type="InterPro" id="IPR056798">
    <property type="entry name" value="ADH_Fe_C"/>
</dbReference>
<reference evidence="2 3" key="1">
    <citation type="submission" date="2010-08" db="EMBL/GenBank/DDBJ databases">
        <authorList>
            <person name="Weinstock G."/>
            <person name="Sodergren E."/>
            <person name="Clifton S."/>
            <person name="Fulton L."/>
            <person name="Fulton B."/>
            <person name="Courtney L."/>
            <person name="Fronick C."/>
            <person name="Harrison M."/>
            <person name="Strong C."/>
            <person name="Farmer C."/>
            <person name="Delahaunty K."/>
            <person name="Markovic C."/>
            <person name="Hall O."/>
            <person name="Minx P."/>
            <person name="Tomlinson C."/>
            <person name="Mitreva M."/>
            <person name="Hou S."/>
            <person name="Chen J."/>
            <person name="Wollam A."/>
            <person name="Pepin K.H."/>
            <person name="Johnson M."/>
            <person name="Bhonagiri V."/>
            <person name="Zhang X."/>
            <person name="Suruliraj S."/>
            <person name="Warren W."/>
            <person name="Chinwalla A."/>
            <person name="Mardis E.R."/>
            <person name="Wilson R.K."/>
        </authorList>
    </citation>
    <scope>NUCLEOTIDE SEQUENCE [LARGE SCALE GENOMIC DNA]</scope>
    <source>
        <strain evidence="2 3">F0359</strain>
    </source>
</reference>
<dbReference type="AlphaFoldDB" id="E2ZB70"/>
<dbReference type="GO" id="GO:0004022">
    <property type="term" value="F:alcohol dehydrogenase (NAD+) activity"/>
    <property type="evidence" value="ECO:0007669"/>
    <property type="project" value="UniProtKB-EC"/>
</dbReference>